<dbReference type="InterPro" id="IPR025197">
    <property type="entry name" value="DUF4116"/>
</dbReference>
<reference evidence="3 4" key="1">
    <citation type="submission" date="2018-10" db="EMBL/GenBank/DDBJ databases">
        <title>Draft genome of Cortibacter populi DSM10536.</title>
        <authorList>
            <person name="Bernier A.-M."/>
            <person name="Bernard K."/>
        </authorList>
    </citation>
    <scope>NUCLEOTIDE SEQUENCE [LARGE SCALE GENOMIC DNA]</scope>
    <source>
        <strain evidence="3 4">DSM 105136</strain>
    </source>
</reference>
<evidence type="ECO:0000259" key="2">
    <source>
        <dbReference type="Pfam" id="PF13475"/>
    </source>
</evidence>
<proteinExistence type="predicted"/>
<feature type="domain" description="DUF4116" evidence="2">
    <location>
        <begin position="80"/>
        <end position="125"/>
    </location>
</feature>
<feature type="domain" description="DUF4116" evidence="2">
    <location>
        <begin position="28"/>
        <end position="75"/>
    </location>
</feature>
<keyword evidence="4" id="KW-1185">Reference proteome</keyword>
<feature type="region of interest" description="Disordered" evidence="1">
    <location>
        <begin position="1"/>
        <end position="25"/>
    </location>
</feature>
<dbReference type="AlphaFoldDB" id="A0A3M6QYM6"/>
<evidence type="ECO:0000256" key="1">
    <source>
        <dbReference type="SAM" id="MobiDB-lite"/>
    </source>
</evidence>
<organism evidence="3 4">
    <name type="scientific">Corticibacter populi</name>
    <dbReference type="NCBI Taxonomy" id="1550736"/>
    <lineage>
        <taxon>Bacteria</taxon>
        <taxon>Pseudomonadati</taxon>
        <taxon>Pseudomonadota</taxon>
        <taxon>Betaproteobacteria</taxon>
        <taxon>Burkholderiales</taxon>
        <taxon>Comamonadaceae</taxon>
        <taxon>Corticibacter</taxon>
    </lineage>
</organism>
<protein>
    <submittedName>
        <fullName evidence="3">DUF4116 domain-containing protein</fullName>
    </submittedName>
</protein>
<name>A0A3M6QYM6_9BURK</name>
<dbReference type="OrthoDB" id="8903843at2"/>
<gene>
    <name evidence="3" type="ORF">D8I35_00205</name>
</gene>
<dbReference type="Proteomes" id="UP000278006">
    <property type="component" value="Unassembled WGS sequence"/>
</dbReference>
<dbReference type="Pfam" id="PF13475">
    <property type="entry name" value="DUF4116"/>
    <property type="match status" value="2"/>
</dbReference>
<evidence type="ECO:0000313" key="3">
    <source>
        <dbReference type="EMBL" id="RMX07612.1"/>
    </source>
</evidence>
<comment type="caution">
    <text evidence="3">The sequence shown here is derived from an EMBL/GenBank/DDBJ whole genome shotgun (WGS) entry which is preliminary data.</text>
</comment>
<dbReference type="EMBL" id="RDQO01000001">
    <property type="protein sequence ID" value="RMX07612.1"/>
    <property type="molecule type" value="Genomic_DNA"/>
</dbReference>
<accession>A0A3M6QYM6</accession>
<sequence length="180" mass="19986">MRTGASEWQCGGLEMTEDSSNQGIPASREQALQAVRQGGYWLALLPVPWRDDETIVQEAVAHTGMALEYASPRLRGSKPVVLAAVAQDGLALSVADPSLCADPDVLRSAARSNFLVYGFASRELRADQDFMVDLFRNVVRPQILCGFMPEEVPQLLDEALQQRRRDRMAFFQQLHVPEPS</sequence>
<evidence type="ECO:0000313" key="4">
    <source>
        <dbReference type="Proteomes" id="UP000278006"/>
    </source>
</evidence>